<protein>
    <recommendedName>
        <fullName evidence="6">Sulfur oxidation protein SoxY</fullName>
    </recommendedName>
</protein>
<dbReference type="InterPro" id="IPR006311">
    <property type="entry name" value="TAT_signal"/>
</dbReference>
<dbReference type="RefSeq" id="WP_054021639.1">
    <property type="nucleotide sequence ID" value="NZ_BBYR01000056.1"/>
</dbReference>
<dbReference type="Proteomes" id="UP000037660">
    <property type="component" value="Unassembled WGS sequence"/>
</dbReference>
<dbReference type="STRING" id="1547922.ISF6_3666"/>
<dbReference type="PROSITE" id="PS51318">
    <property type="entry name" value="TAT"/>
    <property type="match status" value="1"/>
</dbReference>
<reference evidence="4 5" key="2">
    <citation type="journal article" date="2016" name="Science">
        <title>A bacterium that degrades and assimilates poly(ethylene terephthalate).</title>
        <authorList>
            <person name="Yoshida S."/>
            <person name="Hiraga K."/>
            <person name="Takehana T."/>
            <person name="Taniguchi I."/>
            <person name="Yamaji H."/>
            <person name="Maeda Y."/>
            <person name="Toyohara K."/>
            <person name="Miyamoto K."/>
            <person name="Kimura Y."/>
            <person name="Oda K."/>
        </authorList>
    </citation>
    <scope>NUCLEOTIDE SEQUENCE [LARGE SCALE GENOMIC DNA]</scope>
    <source>
        <strain evidence="5">NBRC 110686 / TISTR 2288 / 201-F6</strain>
    </source>
</reference>
<dbReference type="InterPro" id="IPR032711">
    <property type="entry name" value="SoxY"/>
</dbReference>
<evidence type="ECO:0008006" key="6">
    <source>
        <dbReference type="Google" id="ProtNLM"/>
    </source>
</evidence>
<keyword evidence="5" id="KW-1185">Reference proteome</keyword>
<feature type="domain" description="Ig-like SoxY" evidence="3">
    <location>
        <begin position="48"/>
        <end position="157"/>
    </location>
</feature>
<dbReference type="EMBL" id="BBYR01000056">
    <property type="protein sequence ID" value="GAP37721.1"/>
    <property type="molecule type" value="Genomic_DNA"/>
</dbReference>
<dbReference type="InterPro" id="IPR030831">
    <property type="entry name" value="Fuse-rel_SoxYZ"/>
</dbReference>
<dbReference type="InterPro" id="IPR038162">
    <property type="entry name" value="SoxY_sf"/>
</dbReference>
<dbReference type="OrthoDB" id="8538315at2"/>
<evidence type="ECO:0000259" key="3">
    <source>
        <dbReference type="Pfam" id="PF13501"/>
    </source>
</evidence>
<organism evidence="4 5">
    <name type="scientific">Piscinibacter sakaiensis</name>
    <name type="common">Ideonella sakaiensis</name>
    <dbReference type="NCBI Taxonomy" id="1547922"/>
    <lineage>
        <taxon>Bacteria</taxon>
        <taxon>Pseudomonadati</taxon>
        <taxon>Pseudomonadota</taxon>
        <taxon>Betaproteobacteria</taxon>
        <taxon>Burkholderiales</taxon>
        <taxon>Sphaerotilaceae</taxon>
        <taxon>Piscinibacter</taxon>
    </lineage>
</organism>
<dbReference type="NCBIfam" id="TIGR04557">
    <property type="entry name" value="fuse_rel_SoxYZ"/>
    <property type="match status" value="1"/>
</dbReference>
<dbReference type="SUPFAM" id="SSF81296">
    <property type="entry name" value="E set domains"/>
    <property type="match status" value="1"/>
</dbReference>
<dbReference type="Pfam" id="PF08770">
    <property type="entry name" value="SoxZ"/>
    <property type="match status" value="1"/>
</dbReference>
<accession>A0A0K8P569</accession>
<dbReference type="InterPro" id="IPR014880">
    <property type="entry name" value="SoxZ_dom"/>
</dbReference>
<dbReference type="Pfam" id="PF13501">
    <property type="entry name" value="SoxY"/>
    <property type="match status" value="1"/>
</dbReference>
<dbReference type="InterPro" id="IPR013783">
    <property type="entry name" value="Ig-like_fold"/>
</dbReference>
<dbReference type="InterPro" id="IPR014756">
    <property type="entry name" value="Ig_E-set"/>
</dbReference>
<proteinExistence type="predicted"/>
<reference evidence="5" key="1">
    <citation type="submission" date="2015-07" db="EMBL/GenBank/DDBJ databases">
        <title>Discovery of a poly(ethylene terephthalate assimilation.</title>
        <authorList>
            <person name="Yoshida S."/>
            <person name="Hiraga K."/>
            <person name="Takehana T."/>
            <person name="Taniguchi I."/>
            <person name="Yamaji H."/>
            <person name="Maeda Y."/>
            <person name="Toyohara K."/>
            <person name="Miyamoto K."/>
            <person name="Kimura Y."/>
            <person name="Oda K."/>
        </authorList>
    </citation>
    <scope>NUCLEOTIDE SEQUENCE [LARGE SCALE GENOMIC DNA]</scope>
    <source>
        <strain evidence="5">NBRC 110686 / TISTR 2288 / 201-F6</strain>
    </source>
</reference>
<feature type="signal peptide" evidence="1">
    <location>
        <begin position="1"/>
        <end position="22"/>
    </location>
</feature>
<feature type="chain" id="PRO_5005513713" description="Sulfur oxidation protein SoxY" evidence="1">
    <location>
        <begin position="23"/>
        <end position="283"/>
    </location>
</feature>
<dbReference type="Gene3D" id="2.60.40.10">
    <property type="entry name" value="Immunoglobulins"/>
    <property type="match status" value="1"/>
</dbReference>
<keyword evidence="1" id="KW-0732">Signal</keyword>
<evidence type="ECO:0000256" key="1">
    <source>
        <dbReference type="SAM" id="SignalP"/>
    </source>
</evidence>
<dbReference type="Gene3D" id="2.60.40.2470">
    <property type="entry name" value="SoxY domain"/>
    <property type="match status" value="1"/>
</dbReference>
<evidence type="ECO:0000259" key="2">
    <source>
        <dbReference type="Pfam" id="PF08770"/>
    </source>
</evidence>
<sequence>MTLPRRRWLRLLAAPGAAAALAGWTGRVAAQARRPAPEERWAELKPSLFGSRAVLDDAGEWLALEVPARAEDAAIVPIAVKARQPQTPARWVRRLHLVVDNNPSPMGVVVAFTPDSGRADLETRLRIEDYSSVRAVAELDDGRLVMTSRYIKASGGCSAPAGKDLAEAMASLGRMRLRVDGAVVAGRPAQAQLMVSHPNVSGLAIDQLTRLAPKPQFVRQIAVRYAGRPVLQADVDFSLSENPSLRFQFLARDEGELVAEVVDTEDRRFTTRLAVRAGPGDAG</sequence>
<evidence type="ECO:0000313" key="5">
    <source>
        <dbReference type="Proteomes" id="UP000037660"/>
    </source>
</evidence>
<feature type="domain" description="Sulphur oxidation protein SoxZ" evidence="2">
    <location>
        <begin position="183"/>
        <end position="272"/>
    </location>
</feature>
<comment type="caution">
    <text evidence="4">The sequence shown here is derived from an EMBL/GenBank/DDBJ whole genome shotgun (WGS) entry which is preliminary data.</text>
</comment>
<evidence type="ECO:0000313" key="4">
    <source>
        <dbReference type="EMBL" id="GAP37721.1"/>
    </source>
</evidence>
<dbReference type="AlphaFoldDB" id="A0A0K8P569"/>
<name>A0A0K8P569_PISS1</name>
<gene>
    <name evidence="4" type="ORF">ISF6_3666</name>
</gene>